<name>A0AAD7D290_MYCRO</name>
<dbReference type="PANTHER" id="PTHR43877">
    <property type="entry name" value="AMINOALKYLPHOSPHONATE N-ACETYLTRANSFERASE-RELATED-RELATED"/>
    <property type="match status" value="1"/>
</dbReference>
<dbReference type="InterPro" id="IPR016181">
    <property type="entry name" value="Acyl_CoA_acyltransferase"/>
</dbReference>
<dbReference type="Gene3D" id="3.40.630.30">
    <property type="match status" value="1"/>
</dbReference>
<evidence type="ECO:0000256" key="1">
    <source>
        <dbReference type="ARBA" id="ARBA00022679"/>
    </source>
</evidence>
<dbReference type="InterPro" id="IPR050832">
    <property type="entry name" value="Bact_Acetyltransf"/>
</dbReference>
<evidence type="ECO:0000313" key="4">
    <source>
        <dbReference type="EMBL" id="KAJ7675336.1"/>
    </source>
</evidence>
<accession>A0AAD7D290</accession>
<dbReference type="InterPro" id="IPR000182">
    <property type="entry name" value="GNAT_dom"/>
</dbReference>
<dbReference type="SUPFAM" id="SSF55729">
    <property type="entry name" value="Acyl-CoA N-acyltransferases (Nat)"/>
    <property type="match status" value="1"/>
</dbReference>
<comment type="caution">
    <text evidence="4">The sequence shown here is derived from an EMBL/GenBank/DDBJ whole genome shotgun (WGS) entry which is preliminary data.</text>
</comment>
<evidence type="ECO:0000256" key="2">
    <source>
        <dbReference type="ARBA" id="ARBA00023315"/>
    </source>
</evidence>
<evidence type="ECO:0000313" key="5">
    <source>
        <dbReference type="Proteomes" id="UP001221757"/>
    </source>
</evidence>
<dbReference type="InterPro" id="IPR013653">
    <property type="entry name" value="GCN5-like_dom"/>
</dbReference>
<dbReference type="Proteomes" id="UP001221757">
    <property type="component" value="Unassembled WGS sequence"/>
</dbReference>
<sequence length="343" mass="38084">MLTPTAQEQVVVLQHGSAVDFLAVAYPTLRQHELSANIILAHALKRAPTEYVLTDCQFLTDADIQLPPSSQPIPATDFWLTVWSHPAESPPVLDMALSCLHSSFGNYPIFLFTPVERSSLSPQWLSRRIGDAVAHLSACVQPERVFSVFGVASLVVPFAKVWTELTGFQPGEELYRAFFAFCTPRTFKTPVSTSMEHIVRRAAMFDAEEAGRLCQEFTNGSEYPLSPAQAITEAEELIRKGQLWVSETIVGEIASICAVTRSSLHVSGITKVYTTPNWRRKGFAQKLVQEVTQRLFECGKHGVVLYVGCENNAKRVYERVGFLSEDSDVCLELGFVGTNVGHW</sequence>
<keyword evidence="5" id="KW-1185">Reference proteome</keyword>
<protein>
    <recommendedName>
        <fullName evidence="3">N-acetyltransferase domain-containing protein</fullName>
    </recommendedName>
</protein>
<proteinExistence type="predicted"/>
<dbReference type="PROSITE" id="PS51186">
    <property type="entry name" value="GNAT"/>
    <property type="match status" value="1"/>
</dbReference>
<organism evidence="4 5">
    <name type="scientific">Mycena rosella</name>
    <name type="common">Pink bonnet</name>
    <name type="synonym">Agaricus rosellus</name>
    <dbReference type="NCBI Taxonomy" id="1033263"/>
    <lineage>
        <taxon>Eukaryota</taxon>
        <taxon>Fungi</taxon>
        <taxon>Dikarya</taxon>
        <taxon>Basidiomycota</taxon>
        <taxon>Agaricomycotina</taxon>
        <taxon>Agaricomycetes</taxon>
        <taxon>Agaricomycetidae</taxon>
        <taxon>Agaricales</taxon>
        <taxon>Marasmiineae</taxon>
        <taxon>Mycenaceae</taxon>
        <taxon>Mycena</taxon>
    </lineage>
</organism>
<keyword evidence="2" id="KW-0012">Acyltransferase</keyword>
<evidence type="ECO:0000259" key="3">
    <source>
        <dbReference type="PROSITE" id="PS51186"/>
    </source>
</evidence>
<keyword evidence="1" id="KW-0808">Transferase</keyword>
<dbReference type="Pfam" id="PF08445">
    <property type="entry name" value="FR47"/>
    <property type="match status" value="1"/>
</dbReference>
<feature type="domain" description="N-acetyltransferase" evidence="3">
    <location>
        <begin position="197"/>
        <end position="343"/>
    </location>
</feature>
<dbReference type="GO" id="GO:0016747">
    <property type="term" value="F:acyltransferase activity, transferring groups other than amino-acyl groups"/>
    <property type="evidence" value="ECO:0007669"/>
    <property type="project" value="InterPro"/>
</dbReference>
<dbReference type="EMBL" id="JARKIE010000149">
    <property type="protein sequence ID" value="KAJ7675336.1"/>
    <property type="molecule type" value="Genomic_DNA"/>
</dbReference>
<dbReference type="CDD" id="cd04301">
    <property type="entry name" value="NAT_SF"/>
    <property type="match status" value="1"/>
</dbReference>
<reference evidence="4" key="1">
    <citation type="submission" date="2023-03" db="EMBL/GenBank/DDBJ databases">
        <title>Massive genome expansion in bonnet fungi (Mycena s.s.) driven by repeated elements and novel gene families across ecological guilds.</title>
        <authorList>
            <consortium name="Lawrence Berkeley National Laboratory"/>
            <person name="Harder C.B."/>
            <person name="Miyauchi S."/>
            <person name="Viragh M."/>
            <person name="Kuo A."/>
            <person name="Thoen E."/>
            <person name="Andreopoulos B."/>
            <person name="Lu D."/>
            <person name="Skrede I."/>
            <person name="Drula E."/>
            <person name="Henrissat B."/>
            <person name="Morin E."/>
            <person name="Kohler A."/>
            <person name="Barry K."/>
            <person name="LaButti K."/>
            <person name="Morin E."/>
            <person name="Salamov A."/>
            <person name="Lipzen A."/>
            <person name="Mereny Z."/>
            <person name="Hegedus B."/>
            <person name="Baldrian P."/>
            <person name="Stursova M."/>
            <person name="Weitz H."/>
            <person name="Taylor A."/>
            <person name="Grigoriev I.V."/>
            <person name="Nagy L.G."/>
            <person name="Martin F."/>
            <person name="Kauserud H."/>
        </authorList>
    </citation>
    <scope>NUCLEOTIDE SEQUENCE</scope>
    <source>
        <strain evidence="4">CBHHK067</strain>
    </source>
</reference>
<gene>
    <name evidence="4" type="ORF">B0H17DRAFT_133184</name>
</gene>
<dbReference type="AlphaFoldDB" id="A0AAD7D290"/>